<gene>
    <name evidence="2" type="ORF">CulFRC11_0149</name>
</gene>
<name>A0ABM5RP92_9CORY</name>
<dbReference type="EMBL" id="CP009622">
    <property type="protein sequence ID" value="AIU31754.1"/>
    <property type="molecule type" value="Genomic_DNA"/>
</dbReference>
<keyword evidence="1" id="KW-0812">Transmembrane</keyword>
<feature type="transmembrane region" description="Helical" evidence="1">
    <location>
        <begin position="93"/>
        <end position="110"/>
    </location>
</feature>
<keyword evidence="1" id="KW-1133">Transmembrane helix</keyword>
<feature type="transmembrane region" description="Helical" evidence="1">
    <location>
        <begin position="9"/>
        <end position="27"/>
    </location>
</feature>
<keyword evidence="1" id="KW-0472">Membrane</keyword>
<accession>A0ABM5RP92</accession>
<organism evidence="2 3">
    <name type="scientific">Corynebacterium ramonii</name>
    <dbReference type="NCBI Taxonomy" id="3026968"/>
    <lineage>
        <taxon>Bacteria</taxon>
        <taxon>Bacillati</taxon>
        <taxon>Actinomycetota</taxon>
        <taxon>Actinomycetes</taxon>
        <taxon>Mycobacteriales</taxon>
        <taxon>Corynebacteriaceae</taxon>
        <taxon>Corynebacterium</taxon>
    </lineage>
</organism>
<sequence>MSSVMRESMGVFVCSAAICVSTAFFFLRNPNIEVTVPPVGFATLEYMKDTTTEQRARNANPLDDTMTGRISQAMAVGLVTALPDYVHNKACRWVINTVILGSLLSVALYANTQDEDPDNDPDVIAARVREKLEGDEPKEFGPVATWTAFALLLLVFIGINKVDRTINKKVVAFLRRRGVSKPHTLLGVLGAALVFVSSGDSQ</sequence>
<feature type="transmembrane region" description="Helical" evidence="1">
    <location>
        <begin position="143"/>
        <end position="162"/>
    </location>
</feature>
<evidence type="ECO:0000313" key="3">
    <source>
        <dbReference type="Proteomes" id="UP000029910"/>
    </source>
</evidence>
<dbReference type="Proteomes" id="UP000029910">
    <property type="component" value="Chromosome"/>
</dbReference>
<reference evidence="2 3" key="1">
    <citation type="journal article" date="2015" name="Genome Announc.">
        <title>Genome Sequence of Corynebacterium ulcerans Strain FRC11.</title>
        <authorList>
            <person name="Benevides Lde J."/>
            <person name="Viana M.V."/>
            <person name="Mariano D.C."/>
            <person name="Rocha Fde S."/>
            <person name="Bagano P.C."/>
            <person name="Folador E.L."/>
            <person name="Pereira F.L."/>
            <person name="Dorella F.A."/>
            <person name="Leal C.A."/>
            <person name="Carvalho A.F."/>
            <person name="Soares Sde C."/>
            <person name="Carneiro A."/>
            <person name="Ramos R."/>
            <person name="Badell-Ocando E."/>
            <person name="Guiso N."/>
            <person name="Silva A."/>
            <person name="Figueiredo H."/>
            <person name="Azevedo V."/>
            <person name="Guimaraes L.C."/>
        </authorList>
    </citation>
    <scope>NUCLEOTIDE SEQUENCE [LARGE SCALE GENOMIC DNA]</scope>
    <source>
        <strain evidence="3">FRC0011</strain>
    </source>
</reference>
<proteinExistence type="predicted"/>
<protein>
    <submittedName>
        <fullName evidence="2">Uncharacterized protein</fullName>
    </submittedName>
</protein>
<keyword evidence="3" id="KW-1185">Reference proteome</keyword>
<evidence type="ECO:0000313" key="2">
    <source>
        <dbReference type="EMBL" id="AIU31754.1"/>
    </source>
</evidence>
<evidence type="ECO:0000256" key="1">
    <source>
        <dbReference type="SAM" id="Phobius"/>
    </source>
</evidence>